<dbReference type="InterPro" id="IPR052155">
    <property type="entry name" value="Biofilm_reg_signaling"/>
</dbReference>
<dbReference type="PANTHER" id="PTHR44757">
    <property type="entry name" value="DIGUANYLATE CYCLASE DGCP"/>
    <property type="match status" value="1"/>
</dbReference>
<dbReference type="Pfam" id="PF00563">
    <property type="entry name" value="EAL"/>
    <property type="match status" value="1"/>
</dbReference>
<evidence type="ECO:0000259" key="3">
    <source>
        <dbReference type="PROSITE" id="PS50887"/>
    </source>
</evidence>
<comment type="caution">
    <text evidence="5">The sequence shown here is derived from an EMBL/GenBank/DDBJ whole genome shotgun (WGS) entry which is preliminary data.</text>
</comment>
<dbReference type="Gene3D" id="3.30.70.270">
    <property type="match status" value="1"/>
</dbReference>
<dbReference type="InterPro" id="IPR029787">
    <property type="entry name" value="Nucleotide_cyclase"/>
</dbReference>
<protein>
    <submittedName>
        <fullName evidence="5">Bifunctional diguanylate cyclase/phosphodiesterase</fullName>
    </submittedName>
</protein>
<dbReference type="CDD" id="cd01949">
    <property type="entry name" value="GGDEF"/>
    <property type="match status" value="1"/>
</dbReference>
<evidence type="ECO:0000259" key="4">
    <source>
        <dbReference type="PROSITE" id="PS50924"/>
    </source>
</evidence>
<gene>
    <name evidence="5" type="ORF">DI565_06295</name>
</gene>
<dbReference type="NCBIfam" id="TIGR00254">
    <property type="entry name" value="GGDEF"/>
    <property type="match status" value="1"/>
</dbReference>
<keyword evidence="1" id="KW-1133">Transmembrane helix</keyword>
<dbReference type="GO" id="GO:0016020">
    <property type="term" value="C:membrane"/>
    <property type="evidence" value="ECO:0007669"/>
    <property type="project" value="UniProtKB-UniRule"/>
</dbReference>
<feature type="domain" description="EAL" evidence="2">
    <location>
        <begin position="534"/>
        <end position="784"/>
    </location>
</feature>
<keyword evidence="1" id="KW-0472">Membrane</keyword>
<dbReference type="AlphaFoldDB" id="A0A2W5KMA0"/>
<dbReference type="SMART" id="SM00267">
    <property type="entry name" value="GGDEF"/>
    <property type="match status" value="1"/>
</dbReference>
<dbReference type="SUPFAM" id="SSF141868">
    <property type="entry name" value="EAL domain-like"/>
    <property type="match status" value="1"/>
</dbReference>
<dbReference type="PANTHER" id="PTHR44757:SF2">
    <property type="entry name" value="BIOFILM ARCHITECTURE MAINTENANCE PROTEIN MBAA"/>
    <property type="match status" value="1"/>
</dbReference>
<keyword evidence="1" id="KW-0812">Transmembrane</keyword>
<feature type="transmembrane region" description="Helical" evidence="1">
    <location>
        <begin position="218"/>
        <end position="239"/>
    </location>
</feature>
<dbReference type="InterPro" id="IPR035919">
    <property type="entry name" value="EAL_sf"/>
</dbReference>
<dbReference type="InterPro" id="IPR035965">
    <property type="entry name" value="PAS-like_dom_sf"/>
</dbReference>
<sequence length="791" mass="84697">MQSVYACVVDRHDLGLVALAASICALGIYAAVALAREAERSASRRLATLWGAAATVSLASAIWSTHFLAMLAYEPGMATGFDVPVTVLSYVVALAFVGAGGLFLVRARTPIGRLGAGGVIGLAISAMHYTGMTAFTVQGRLAWDESLVAVSVASGVVLAALSVLAAVDRRSWRRHLAPPLLILAVCATHFVGMTAASLEFQPSAPEPIGSGRNLLVASLVANVAFVIVGLSLAAVWLSFRERRRAIAERTRLRDIADIAVEGLLICQEGRVVGANRSFELMKGFLNRDLVGRRLEEVVTGVAASAVPMGLEIEARIDQAADGPIPVRVIGRTLMLGGQEHLVVAVRDQRERLKTEAEILRLAHHDALTGVANRLTFNERLAALYASRRHGDAAFALITVDLDRFKWVNDTLGHGAGDEVLRRVARRLSAAVREHDVVARLGGDEFSIIATHASDLAAVTAVAERVVDLLSRPFLIGGKVVEAAASCGVAIGPADGETPEDLAAAADLALYQAKQQGGDGYRLFEPAMNARAQARRSLELDLRRAVARQEFTVHYQPQVDAATGAFDGAEALIRWRHETRGMVPPSDFIPLAEEIGLINQIGEWVLRAACTEAAAWPERLSISVNLSPVQLRDPRLPSMIAAILAETGLAPERLELEVTETALIQEEAAALAALTELQRLGARISMDDFGTGYSSLSHLRRFPFDKIKIDQSFVRQLPHDRDSAAIVQAITSLGAKLGLTVTAEGVETEEQLSFTVAEGCGQIQGYLISRPAPAEEIVKLFEGGRMEFAHVA</sequence>
<dbReference type="InterPro" id="IPR005330">
    <property type="entry name" value="MHYT_dom"/>
</dbReference>
<dbReference type="Proteomes" id="UP000249577">
    <property type="component" value="Unassembled WGS sequence"/>
</dbReference>
<dbReference type="Pfam" id="PF00990">
    <property type="entry name" value="GGDEF"/>
    <property type="match status" value="1"/>
</dbReference>
<dbReference type="CDD" id="cd01948">
    <property type="entry name" value="EAL"/>
    <property type="match status" value="1"/>
</dbReference>
<feature type="transmembrane region" description="Helical" evidence="1">
    <location>
        <begin position="85"/>
        <end position="105"/>
    </location>
</feature>
<dbReference type="SUPFAM" id="SSF55073">
    <property type="entry name" value="Nucleotide cyclase"/>
    <property type="match status" value="1"/>
</dbReference>
<feature type="transmembrane region" description="Helical" evidence="1">
    <location>
        <begin position="147"/>
        <end position="167"/>
    </location>
</feature>
<accession>A0A2W5KMA0</accession>
<dbReference type="SUPFAM" id="SSF55785">
    <property type="entry name" value="PYP-like sensor domain (PAS domain)"/>
    <property type="match status" value="1"/>
</dbReference>
<evidence type="ECO:0000313" key="5">
    <source>
        <dbReference type="EMBL" id="PZQ16994.1"/>
    </source>
</evidence>
<feature type="transmembrane region" description="Helical" evidence="1">
    <location>
        <begin position="114"/>
        <end position="135"/>
    </location>
</feature>
<evidence type="ECO:0000259" key="2">
    <source>
        <dbReference type="PROSITE" id="PS50883"/>
    </source>
</evidence>
<dbReference type="PROSITE" id="PS50924">
    <property type="entry name" value="MHYT"/>
    <property type="match status" value="1"/>
</dbReference>
<proteinExistence type="predicted"/>
<dbReference type="InterPro" id="IPR043128">
    <property type="entry name" value="Rev_trsase/Diguanyl_cyclase"/>
</dbReference>
<dbReference type="SMART" id="SM00052">
    <property type="entry name" value="EAL"/>
    <property type="match status" value="1"/>
</dbReference>
<dbReference type="InterPro" id="IPR000160">
    <property type="entry name" value="GGDEF_dom"/>
</dbReference>
<feature type="domain" description="MHYT" evidence="4">
    <location>
        <begin position="12"/>
        <end position="199"/>
    </location>
</feature>
<dbReference type="InterPro" id="IPR001633">
    <property type="entry name" value="EAL_dom"/>
</dbReference>
<dbReference type="EMBL" id="QFPN01000003">
    <property type="protein sequence ID" value="PZQ16994.1"/>
    <property type="molecule type" value="Genomic_DNA"/>
</dbReference>
<dbReference type="PROSITE" id="PS50887">
    <property type="entry name" value="GGDEF"/>
    <property type="match status" value="1"/>
</dbReference>
<name>A0A2W5KMA0_ANCNO</name>
<evidence type="ECO:0000256" key="1">
    <source>
        <dbReference type="PROSITE-ProRule" id="PRU00244"/>
    </source>
</evidence>
<feature type="transmembrane region" description="Helical" evidence="1">
    <location>
        <begin position="14"/>
        <end position="35"/>
    </location>
</feature>
<dbReference type="PROSITE" id="PS50883">
    <property type="entry name" value="EAL"/>
    <property type="match status" value="1"/>
</dbReference>
<dbReference type="FunFam" id="3.20.20.450:FF:000001">
    <property type="entry name" value="Cyclic di-GMP phosphodiesterase yahA"/>
    <property type="match status" value="1"/>
</dbReference>
<feature type="domain" description="GGDEF" evidence="3">
    <location>
        <begin position="392"/>
        <end position="525"/>
    </location>
</feature>
<evidence type="ECO:0000313" key="6">
    <source>
        <dbReference type="Proteomes" id="UP000249577"/>
    </source>
</evidence>
<reference evidence="5 6" key="1">
    <citation type="submission" date="2017-08" db="EMBL/GenBank/DDBJ databases">
        <title>Infants hospitalized years apart are colonized by the same room-sourced microbial strains.</title>
        <authorList>
            <person name="Brooks B."/>
            <person name="Olm M.R."/>
            <person name="Firek B.A."/>
            <person name="Baker R."/>
            <person name="Thomas B.C."/>
            <person name="Morowitz M.J."/>
            <person name="Banfield J.F."/>
        </authorList>
    </citation>
    <scope>NUCLEOTIDE SEQUENCE [LARGE SCALE GENOMIC DNA]</scope>
    <source>
        <strain evidence="5">S2_005_003_R2_43</strain>
    </source>
</reference>
<feature type="transmembrane region" description="Helical" evidence="1">
    <location>
        <begin position="47"/>
        <end position="73"/>
    </location>
</feature>
<feature type="transmembrane region" description="Helical" evidence="1">
    <location>
        <begin position="179"/>
        <end position="198"/>
    </location>
</feature>
<dbReference type="Gene3D" id="3.20.20.450">
    <property type="entry name" value="EAL domain"/>
    <property type="match status" value="1"/>
</dbReference>
<organism evidence="5 6">
    <name type="scientific">Ancylobacter novellus</name>
    <name type="common">Thiobacillus novellus</name>
    <dbReference type="NCBI Taxonomy" id="921"/>
    <lineage>
        <taxon>Bacteria</taxon>
        <taxon>Pseudomonadati</taxon>
        <taxon>Pseudomonadota</taxon>
        <taxon>Alphaproteobacteria</taxon>
        <taxon>Hyphomicrobiales</taxon>
        <taxon>Xanthobacteraceae</taxon>
        <taxon>Ancylobacter</taxon>
    </lineage>
</organism>
<dbReference type="Pfam" id="PF03707">
    <property type="entry name" value="MHYT"/>
    <property type="match status" value="3"/>
</dbReference>